<keyword evidence="6 11" id="KW-0375">Hydrogen ion transport</keyword>
<dbReference type="CDD" id="cd00310">
    <property type="entry name" value="ATP-synt_Fo_a_6"/>
    <property type="match status" value="1"/>
</dbReference>
<dbReference type="PRINTS" id="PR00123">
    <property type="entry name" value="ATPASEA"/>
</dbReference>
<comment type="similarity">
    <text evidence="2 11 12">Belongs to the ATPase A chain family.</text>
</comment>
<feature type="transmembrane region" description="Helical" evidence="11">
    <location>
        <begin position="299"/>
        <end position="318"/>
    </location>
</feature>
<keyword evidence="10 11" id="KW-0066">ATP synthesis</keyword>
<evidence type="ECO:0000256" key="7">
    <source>
        <dbReference type="ARBA" id="ARBA00022989"/>
    </source>
</evidence>
<protein>
    <recommendedName>
        <fullName evidence="11 12">ATP synthase subunit a</fullName>
    </recommendedName>
    <alternativeName>
        <fullName evidence="11">ATP synthase F0 sector subunit a</fullName>
    </alternativeName>
    <alternativeName>
        <fullName evidence="11">F-ATPase subunit 6</fullName>
    </alternativeName>
</protein>
<accession>A0A832I718</accession>
<feature type="transmembrane region" description="Helical" evidence="11">
    <location>
        <begin position="36"/>
        <end position="59"/>
    </location>
</feature>
<evidence type="ECO:0000256" key="9">
    <source>
        <dbReference type="ARBA" id="ARBA00023136"/>
    </source>
</evidence>
<evidence type="ECO:0000256" key="12">
    <source>
        <dbReference type="RuleBase" id="RU000483"/>
    </source>
</evidence>
<dbReference type="Gene3D" id="1.20.120.220">
    <property type="entry name" value="ATP synthase, F0 complex, subunit A"/>
    <property type="match status" value="1"/>
</dbReference>
<proteinExistence type="inferred from homology"/>
<evidence type="ECO:0000256" key="5">
    <source>
        <dbReference type="ARBA" id="ARBA00022692"/>
    </source>
</evidence>
<keyword evidence="8 11" id="KW-0406">Ion transport</keyword>
<organism evidence="13">
    <name type="scientific">Eiseniibacteriota bacterium</name>
    <dbReference type="NCBI Taxonomy" id="2212470"/>
    <lineage>
        <taxon>Bacteria</taxon>
        <taxon>Candidatus Eiseniibacteriota</taxon>
    </lineage>
</organism>
<feature type="transmembrane region" description="Helical" evidence="11">
    <location>
        <begin position="71"/>
        <end position="92"/>
    </location>
</feature>
<keyword evidence="4 11" id="KW-0138">CF(0)</keyword>
<evidence type="ECO:0000256" key="6">
    <source>
        <dbReference type="ARBA" id="ARBA00022781"/>
    </source>
</evidence>
<dbReference type="GO" id="GO:0045259">
    <property type="term" value="C:proton-transporting ATP synthase complex"/>
    <property type="evidence" value="ECO:0007669"/>
    <property type="project" value="UniProtKB-KW"/>
</dbReference>
<dbReference type="InterPro" id="IPR045082">
    <property type="entry name" value="ATP_syn_F0_a_bact/chloroplast"/>
</dbReference>
<dbReference type="InterPro" id="IPR035908">
    <property type="entry name" value="F0_ATP_A_sf"/>
</dbReference>
<keyword evidence="7 11" id="KW-1133">Transmembrane helix</keyword>
<feature type="transmembrane region" description="Helical" evidence="11">
    <location>
        <begin position="379"/>
        <end position="402"/>
    </location>
</feature>
<comment type="caution">
    <text evidence="13">The sequence shown here is derived from an EMBL/GenBank/DDBJ whole genome shotgun (WGS) entry which is preliminary data.</text>
</comment>
<evidence type="ECO:0000313" key="13">
    <source>
        <dbReference type="EMBL" id="HGZ41847.1"/>
    </source>
</evidence>
<feature type="transmembrane region" description="Helical" evidence="11">
    <location>
        <begin position="408"/>
        <end position="433"/>
    </location>
</feature>
<sequence>MGLEFLARVRRTTLWVGALAAIVGMTYSGFAAGGGLAAGAVWSLVNLFLVERLVVALTGSDRGTPAAARGAALALAGMLGLFAAGAFLLMALPAEPLLVGFGFPFGVMLLKACSTLLLESAAWRRFTASRWQVALAVALLIAATWAIAERSVAASGGAVAAGPSGAAHGDAAHADAAHGDAGEHGASSKPTMFPNFLGVVIEANHGKPWADALHHVEPVVFSLFVALLLSGIAIAANRRRALRPGRFQAGVELVVQGLFDFVASVLGEKHARRYLPFLGSLFLYILAMNWIGFVPGFHAATANINITAGLALCTFLFVQFTGMRELGFGGWVDHMAGSPRSAIEWGLVPIMLPIHIIGELAKPLSLACRLFGNIFGEDMLLVGFASLGIMMLGFIPNVPVGIPLQLPFLFFCLLTSTLQALVFTTLSTVYLLLMLPHDDHGHEGEAHPAH</sequence>
<feature type="transmembrane region" description="Helical" evidence="11">
    <location>
        <begin position="98"/>
        <end position="118"/>
    </location>
</feature>
<comment type="function">
    <text evidence="11 12">Key component of the proton channel; it plays a direct role in the translocation of protons across the membrane.</text>
</comment>
<keyword evidence="11" id="KW-1003">Cell membrane</keyword>
<dbReference type="GO" id="GO:0005886">
    <property type="term" value="C:plasma membrane"/>
    <property type="evidence" value="ECO:0007669"/>
    <property type="project" value="UniProtKB-SubCell"/>
</dbReference>
<feature type="transmembrane region" description="Helical" evidence="11">
    <location>
        <begin position="274"/>
        <end position="293"/>
    </location>
</feature>
<dbReference type="HAMAP" id="MF_01393">
    <property type="entry name" value="ATP_synth_a_bact"/>
    <property type="match status" value="1"/>
</dbReference>
<dbReference type="SUPFAM" id="SSF81336">
    <property type="entry name" value="F1F0 ATP synthase subunit A"/>
    <property type="match status" value="1"/>
</dbReference>
<comment type="caution">
    <text evidence="11">Lacks conserved residue(s) required for the propagation of feature annotation.</text>
</comment>
<keyword evidence="3 11" id="KW-0813">Transport</keyword>
<feature type="transmembrane region" description="Helical" evidence="11">
    <location>
        <begin position="12"/>
        <end position="30"/>
    </location>
</feature>
<gene>
    <name evidence="11 13" type="primary">atpB</name>
    <name evidence="13" type="ORF">ENR23_00190</name>
</gene>
<dbReference type="PANTHER" id="PTHR42823:SF3">
    <property type="entry name" value="ATP SYNTHASE SUBUNIT A, CHLOROPLASTIC"/>
    <property type="match status" value="1"/>
</dbReference>
<evidence type="ECO:0000256" key="3">
    <source>
        <dbReference type="ARBA" id="ARBA00022448"/>
    </source>
</evidence>
<dbReference type="InterPro" id="IPR000568">
    <property type="entry name" value="ATP_synth_F0_asu"/>
</dbReference>
<evidence type="ECO:0000256" key="2">
    <source>
        <dbReference type="ARBA" id="ARBA00006810"/>
    </source>
</evidence>
<dbReference type="PANTHER" id="PTHR42823">
    <property type="entry name" value="ATP SYNTHASE SUBUNIT A, CHLOROPLASTIC"/>
    <property type="match status" value="1"/>
</dbReference>
<dbReference type="NCBIfam" id="TIGR01131">
    <property type="entry name" value="ATP_synt_6_or_A"/>
    <property type="match status" value="1"/>
</dbReference>
<dbReference type="EMBL" id="DSQF01000001">
    <property type="protein sequence ID" value="HGZ41847.1"/>
    <property type="molecule type" value="Genomic_DNA"/>
</dbReference>
<dbReference type="Pfam" id="PF00119">
    <property type="entry name" value="ATP-synt_A"/>
    <property type="match status" value="1"/>
</dbReference>
<evidence type="ECO:0000256" key="10">
    <source>
        <dbReference type="ARBA" id="ARBA00023310"/>
    </source>
</evidence>
<comment type="subcellular location">
    <subcellularLocation>
        <location evidence="11 12">Cell membrane</location>
        <topology evidence="11 12">Multi-pass membrane protein</topology>
    </subcellularLocation>
    <subcellularLocation>
        <location evidence="1">Membrane</location>
        <topology evidence="1">Multi-pass membrane protein</topology>
    </subcellularLocation>
</comment>
<dbReference type="AlphaFoldDB" id="A0A832I718"/>
<feature type="transmembrane region" description="Helical" evidence="11">
    <location>
        <begin position="130"/>
        <end position="148"/>
    </location>
</feature>
<evidence type="ECO:0000256" key="8">
    <source>
        <dbReference type="ARBA" id="ARBA00023065"/>
    </source>
</evidence>
<reference evidence="13" key="1">
    <citation type="journal article" date="2020" name="mSystems">
        <title>Genome- and Community-Level Interaction Insights into Carbon Utilization and Element Cycling Functions of Hydrothermarchaeota in Hydrothermal Sediment.</title>
        <authorList>
            <person name="Zhou Z."/>
            <person name="Liu Y."/>
            <person name="Xu W."/>
            <person name="Pan J."/>
            <person name="Luo Z.H."/>
            <person name="Li M."/>
        </authorList>
    </citation>
    <scope>NUCLEOTIDE SEQUENCE [LARGE SCALE GENOMIC DNA]</scope>
    <source>
        <strain evidence="13">SpSt-381</strain>
    </source>
</reference>
<dbReference type="GO" id="GO:0042777">
    <property type="term" value="P:proton motive force-driven plasma membrane ATP synthesis"/>
    <property type="evidence" value="ECO:0007669"/>
    <property type="project" value="TreeGrafter"/>
</dbReference>
<evidence type="ECO:0000256" key="11">
    <source>
        <dbReference type="HAMAP-Rule" id="MF_01393"/>
    </source>
</evidence>
<dbReference type="GO" id="GO:0046933">
    <property type="term" value="F:proton-transporting ATP synthase activity, rotational mechanism"/>
    <property type="evidence" value="ECO:0007669"/>
    <property type="project" value="UniProtKB-UniRule"/>
</dbReference>
<feature type="transmembrane region" description="Helical" evidence="11">
    <location>
        <begin position="219"/>
        <end position="236"/>
    </location>
</feature>
<evidence type="ECO:0000256" key="1">
    <source>
        <dbReference type="ARBA" id="ARBA00004141"/>
    </source>
</evidence>
<keyword evidence="9 11" id="KW-0472">Membrane</keyword>
<name>A0A832I718_UNCEI</name>
<evidence type="ECO:0000256" key="4">
    <source>
        <dbReference type="ARBA" id="ARBA00022547"/>
    </source>
</evidence>
<keyword evidence="5 11" id="KW-0812">Transmembrane</keyword>